<reference evidence="2 3" key="1">
    <citation type="submission" date="2023-11" db="EMBL/GenBank/DDBJ databases">
        <title>An acidophilic fungus is an integral part of prey digestion in a carnivorous sundew plant.</title>
        <authorList>
            <person name="Tsai I.J."/>
        </authorList>
    </citation>
    <scope>NUCLEOTIDE SEQUENCE [LARGE SCALE GENOMIC DNA]</scope>
    <source>
        <strain evidence="2">169a</strain>
    </source>
</reference>
<evidence type="ECO:0000313" key="3">
    <source>
        <dbReference type="Proteomes" id="UP001303373"/>
    </source>
</evidence>
<name>A0AAQ3MCE5_9PEZI</name>
<accession>A0AAQ3MCE5</accession>
<feature type="compositionally biased region" description="Polar residues" evidence="1">
    <location>
        <begin position="263"/>
        <end position="273"/>
    </location>
</feature>
<gene>
    <name evidence="2" type="ORF">R9X50_00789600</name>
</gene>
<keyword evidence="3" id="KW-1185">Reference proteome</keyword>
<evidence type="ECO:0000256" key="1">
    <source>
        <dbReference type="SAM" id="MobiDB-lite"/>
    </source>
</evidence>
<dbReference type="EMBL" id="CP138593">
    <property type="protein sequence ID" value="WPH04998.1"/>
    <property type="molecule type" value="Genomic_DNA"/>
</dbReference>
<proteinExistence type="predicted"/>
<dbReference type="Proteomes" id="UP001303373">
    <property type="component" value="Chromosome 14"/>
</dbReference>
<sequence>MLAYIPSHPSPRPSDHTAASSPTNTMSLAILPSAPMTYCLAPAPALSPNAPSPSKRPKLSLNTSSGAALFGKKSTSLRLETLSATSPTAVNTFSNGYEAERMVQTPSAKSRRPSLTPITTDVSLVTSSPNNSSQTDRSDSPETVSSSATSTTSYSTTDSYQTEIPYKLSYNVTSILSNGPYPKNRYQRHTFAQSRPMFPAPKKVAFRAPLTEDIKTIKYTLAHADIESSASTISTLQLSPMETEETSTNPSTDNGSPKAVNNEAEQSGESSPHTGDKRESSDEEDSETCPATPVAGKRKRHRQWRWTLAPIGSGQQCSEEKNEEDDIKSSPLVDRE</sequence>
<organism evidence="2 3">
    <name type="scientific">Acrodontium crateriforme</name>
    <dbReference type="NCBI Taxonomy" id="150365"/>
    <lineage>
        <taxon>Eukaryota</taxon>
        <taxon>Fungi</taxon>
        <taxon>Dikarya</taxon>
        <taxon>Ascomycota</taxon>
        <taxon>Pezizomycotina</taxon>
        <taxon>Dothideomycetes</taxon>
        <taxon>Dothideomycetidae</taxon>
        <taxon>Mycosphaerellales</taxon>
        <taxon>Teratosphaeriaceae</taxon>
        <taxon>Acrodontium</taxon>
    </lineage>
</organism>
<dbReference type="AlphaFoldDB" id="A0AAQ3MCE5"/>
<feature type="region of interest" description="Disordered" evidence="1">
    <location>
        <begin position="101"/>
        <end position="158"/>
    </location>
</feature>
<feature type="compositionally biased region" description="Polar residues" evidence="1">
    <location>
        <begin position="233"/>
        <end position="255"/>
    </location>
</feature>
<protein>
    <submittedName>
        <fullName evidence="2">Uncharacterized protein</fullName>
    </submittedName>
</protein>
<feature type="compositionally biased region" description="Low complexity" evidence="1">
    <location>
        <begin position="141"/>
        <end position="158"/>
    </location>
</feature>
<feature type="region of interest" description="Disordered" evidence="1">
    <location>
        <begin position="1"/>
        <end position="26"/>
    </location>
</feature>
<evidence type="ECO:0000313" key="2">
    <source>
        <dbReference type="EMBL" id="WPH04998.1"/>
    </source>
</evidence>
<feature type="region of interest" description="Disordered" evidence="1">
    <location>
        <begin position="233"/>
        <end position="336"/>
    </location>
</feature>
<feature type="compositionally biased region" description="Polar residues" evidence="1">
    <location>
        <begin position="17"/>
        <end position="26"/>
    </location>
</feature>
<feature type="compositionally biased region" description="Polar residues" evidence="1">
    <location>
        <begin position="116"/>
        <end position="135"/>
    </location>
</feature>